<name>A0A2M4CE34_9DIPT</name>
<proteinExistence type="predicted"/>
<organism evidence="1">
    <name type="scientific">Anopheles marajoara</name>
    <dbReference type="NCBI Taxonomy" id="58244"/>
    <lineage>
        <taxon>Eukaryota</taxon>
        <taxon>Metazoa</taxon>
        <taxon>Ecdysozoa</taxon>
        <taxon>Arthropoda</taxon>
        <taxon>Hexapoda</taxon>
        <taxon>Insecta</taxon>
        <taxon>Pterygota</taxon>
        <taxon>Neoptera</taxon>
        <taxon>Endopterygota</taxon>
        <taxon>Diptera</taxon>
        <taxon>Nematocera</taxon>
        <taxon>Culicoidea</taxon>
        <taxon>Culicidae</taxon>
        <taxon>Anophelinae</taxon>
        <taxon>Anopheles</taxon>
    </lineage>
</organism>
<protein>
    <submittedName>
        <fullName evidence="1">Putative secreted protein</fullName>
    </submittedName>
</protein>
<evidence type="ECO:0000313" key="1">
    <source>
        <dbReference type="EMBL" id="MBW63573.1"/>
    </source>
</evidence>
<sequence length="71" mass="7900">MICEWSATGWLRLAFNRGRIGIACIVALTHTHAHAPYTSITAFGTSSLKGFGTRATETKPMPIFYHLFSVW</sequence>
<dbReference type="AlphaFoldDB" id="A0A2M4CE34"/>
<dbReference type="EMBL" id="GGFJ01014432">
    <property type="protein sequence ID" value="MBW63573.1"/>
    <property type="molecule type" value="Transcribed_RNA"/>
</dbReference>
<reference evidence="1" key="1">
    <citation type="submission" date="2018-01" db="EMBL/GenBank/DDBJ databases">
        <title>An insight into the sialome of Amazonian anophelines.</title>
        <authorList>
            <person name="Ribeiro J.M."/>
            <person name="Scarpassa V."/>
            <person name="Calvo E."/>
        </authorList>
    </citation>
    <scope>NUCLEOTIDE SEQUENCE</scope>
    <source>
        <tissue evidence="1">Salivary glands</tissue>
    </source>
</reference>
<accession>A0A2M4CE34</accession>